<dbReference type="EMBL" id="CP042200">
    <property type="protein sequence ID" value="QDS77041.1"/>
    <property type="molecule type" value="Genomic_DNA"/>
</dbReference>
<keyword evidence="3" id="KW-0805">Transcription regulation</keyword>
<dbReference type="OrthoDB" id="2593732at2759"/>
<accession>A0A517LN50</accession>
<dbReference type="InterPro" id="IPR052360">
    <property type="entry name" value="Transcr_Regulatory_Proteins"/>
</dbReference>
<evidence type="ECO:0000256" key="2">
    <source>
        <dbReference type="ARBA" id="ARBA00022833"/>
    </source>
</evidence>
<gene>
    <name evidence="7" type="ORF">FKW77_006695</name>
</gene>
<evidence type="ECO:0008006" key="9">
    <source>
        <dbReference type="Google" id="ProtNLM"/>
    </source>
</evidence>
<evidence type="ECO:0000256" key="1">
    <source>
        <dbReference type="ARBA" id="ARBA00022723"/>
    </source>
</evidence>
<sequence>MIALSSIYESDVYAHSEPPDVAVKRRDHGLESYNRAIRLLIADMGNEKSVRVSLITCVVFVCVDCLRRDIPIALKHIEGGMKLLEKWRAQHHDPARRDALLRSVDFGIVEEQLCPMFAWLNMATAIFGRPTFSVASLSADGGRATGSTRRPFRSIHDAISSFLDLIDPAIKLIQANARSKYVGIEPEAVAEQSRLLGLMDDWHLNFEHLMHNERAVKPGQSMNGYNVILSSTMSVRVWLEACLSPDETIWDKYKSQFEEMVQLAEPIICDNLRFPDESSKSFSFELGIIPTLQFVAWKCRWPKIRRRALHLLRNAPKRECFFDSSYAYALYERVRILEESALDLSIGQESAKDQLPPEYARIHVIDLPPLAPRSNGRPVNFLSRPGGREQGWRVRAELLQMNNANNSAHSEGGSQDLVETSTTGLWSLNISNALSSGSAGDGFSGKSYAPSIALKVVHGHSQPRKYNAVRTEISTYRHSASGPIKRNASRFANVGDDAVLTASSLNGYSHLQPVPSQPTTSVA</sequence>
<dbReference type="PANTHER" id="PTHR36206">
    <property type="entry name" value="ASPERCRYPTIN BIOSYNTHESIS CLUSTER-SPECIFIC TRANSCRIPTION REGULATOR ATNN-RELATED"/>
    <property type="match status" value="1"/>
</dbReference>
<protein>
    <recommendedName>
        <fullName evidence="9">Transcription factor domain-containing protein</fullName>
    </recommendedName>
</protein>
<evidence type="ECO:0000256" key="6">
    <source>
        <dbReference type="ARBA" id="ARBA00023242"/>
    </source>
</evidence>
<evidence type="ECO:0000313" key="8">
    <source>
        <dbReference type="Proteomes" id="UP000316270"/>
    </source>
</evidence>
<evidence type="ECO:0000256" key="4">
    <source>
        <dbReference type="ARBA" id="ARBA00023125"/>
    </source>
</evidence>
<dbReference type="Proteomes" id="UP000316270">
    <property type="component" value="Chromosome 16"/>
</dbReference>
<evidence type="ECO:0000256" key="5">
    <source>
        <dbReference type="ARBA" id="ARBA00023163"/>
    </source>
</evidence>
<keyword evidence="8" id="KW-1185">Reference proteome</keyword>
<name>A0A517LN50_9PEZI</name>
<keyword evidence="2" id="KW-0862">Zinc</keyword>
<dbReference type="AlphaFoldDB" id="A0A517LN50"/>
<evidence type="ECO:0000256" key="3">
    <source>
        <dbReference type="ARBA" id="ARBA00023015"/>
    </source>
</evidence>
<dbReference type="PANTHER" id="PTHR36206:SF12">
    <property type="entry name" value="ASPERCRYPTIN BIOSYNTHESIS CLUSTER-SPECIFIC TRANSCRIPTION REGULATOR ATNN-RELATED"/>
    <property type="match status" value="1"/>
</dbReference>
<dbReference type="GO" id="GO:0003677">
    <property type="term" value="F:DNA binding"/>
    <property type="evidence" value="ECO:0007669"/>
    <property type="project" value="UniProtKB-KW"/>
</dbReference>
<keyword evidence="1" id="KW-0479">Metal-binding</keyword>
<dbReference type="GO" id="GO:0046872">
    <property type="term" value="F:metal ion binding"/>
    <property type="evidence" value="ECO:0007669"/>
    <property type="project" value="UniProtKB-KW"/>
</dbReference>
<keyword evidence="6" id="KW-0539">Nucleus</keyword>
<organism evidence="7 8">
    <name type="scientific">Venturia effusa</name>
    <dbReference type="NCBI Taxonomy" id="50376"/>
    <lineage>
        <taxon>Eukaryota</taxon>
        <taxon>Fungi</taxon>
        <taxon>Dikarya</taxon>
        <taxon>Ascomycota</taxon>
        <taxon>Pezizomycotina</taxon>
        <taxon>Dothideomycetes</taxon>
        <taxon>Pleosporomycetidae</taxon>
        <taxon>Venturiales</taxon>
        <taxon>Venturiaceae</taxon>
        <taxon>Venturia</taxon>
    </lineage>
</organism>
<proteinExistence type="predicted"/>
<reference evidence="7 8" key="1">
    <citation type="submission" date="2019-07" db="EMBL/GenBank/DDBJ databases">
        <title>Finished genome of Venturia effusa.</title>
        <authorList>
            <person name="Young C.A."/>
            <person name="Cox M.P."/>
            <person name="Ganley A.R.D."/>
            <person name="David W.J."/>
        </authorList>
    </citation>
    <scope>NUCLEOTIDE SEQUENCE [LARGE SCALE GENOMIC DNA]</scope>
    <source>
        <strain evidence="8">albino</strain>
    </source>
</reference>
<keyword evidence="4" id="KW-0238">DNA-binding</keyword>
<keyword evidence="5" id="KW-0804">Transcription</keyword>
<evidence type="ECO:0000313" key="7">
    <source>
        <dbReference type="EMBL" id="QDS77041.1"/>
    </source>
</evidence>